<proteinExistence type="predicted"/>
<reference evidence="1 2" key="1">
    <citation type="submission" date="2014-03" db="EMBL/GenBank/DDBJ databases">
        <title>Genomics of Bifidobacteria.</title>
        <authorList>
            <person name="Ventura M."/>
            <person name="Milani C."/>
            <person name="Lugli G.A."/>
        </authorList>
    </citation>
    <scope>NUCLEOTIDE SEQUENCE [LARGE SCALE GENOMIC DNA]</scope>
    <source>
        <strain evidence="1 2">DSM 23973</strain>
    </source>
</reference>
<accession>A0A087A184</accession>
<evidence type="ECO:0000313" key="1">
    <source>
        <dbReference type="EMBL" id="KFI52534.1"/>
    </source>
</evidence>
<protein>
    <submittedName>
        <fullName evidence="1">Uncharacterized protein</fullName>
    </submittedName>
</protein>
<dbReference type="Pfam" id="PF19866">
    <property type="entry name" value="DUF6339"/>
    <property type="match status" value="1"/>
</dbReference>
<dbReference type="OrthoDB" id="4606505at2"/>
<dbReference type="Proteomes" id="UP000029072">
    <property type="component" value="Unassembled WGS sequence"/>
</dbReference>
<evidence type="ECO:0000313" key="2">
    <source>
        <dbReference type="Proteomes" id="UP000029072"/>
    </source>
</evidence>
<dbReference type="EMBL" id="JGYS01000016">
    <property type="protein sequence ID" value="KFI52534.1"/>
    <property type="molecule type" value="Genomic_DNA"/>
</dbReference>
<name>A0A087A184_9BIFI</name>
<comment type="caution">
    <text evidence="1">The sequence shown here is derived from an EMBL/GenBank/DDBJ whole genome shotgun (WGS) entry which is preliminary data.</text>
</comment>
<dbReference type="AlphaFoldDB" id="A0A087A184"/>
<sequence length="255" mass="29031">MSDLTCDKQFKRDAITLILTKLDSADNPSDFLAQVEKLSTDPDCLLQRDSIELEKPLDANRSDSDNAAILFEAVGQIDRVNAALPGLWTYMAFNTCRQYMLDRWPLDGVRNWKNRAKQRWVLPFTPARGRLIRHGIARLWWATELTYDGSLDHMLSKETDDPYAYTKWVFAIENRLLQLFDRSVGENPDVMWAVMDSMQHDEASGASNAIADVGRDVLLEMSTRQLGLLNPTEIEAVIDSIRSGKDSNKSRTDME</sequence>
<dbReference type="STRING" id="1437609.BCAL_1867"/>
<organism evidence="1 2">
    <name type="scientific">Bifidobacterium callitrichos DSM 23973</name>
    <dbReference type="NCBI Taxonomy" id="1437609"/>
    <lineage>
        <taxon>Bacteria</taxon>
        <taxon>Bacillati</taxon>
        <taxon>Actinomycetota</taxon>
        <taxon>Actinomycetes</taxon>
        <taxon>Bifidobacteriales</taxon>
        <taxon>Bifidobacteriaceae</taxon>
        <taxon>Bifidobacterium</taxon>
    </lineage>
</organism>
<gene>
    <name evidence="1" type="ORF">BCAL_1867</name>
</gene>
<dbReference type="InterPro" id="IPR045920">
    <property type="entry name" value="DUF6339"/>
</dbReference>
<dbReference type="eggNOG" id="ENOG5032WAU">
    <property type="taxonomic scope" value="Bacteria"/>
</dbReference>
<dbReference type="RefSeq" id="WP_043164208.1">
    <property type="nucleotide sequence ID" value="NZ_JDUV01000002.1"/>
</dbReference>